<keyword evidence="7" id="KW-0472">Membrane</keyword>
<dbReference type="SMART" id="SM00388">
    <property type="entry name" value="HisKA"/>
    <property type="match status" value="1"/>
</dbReference>
<dbReference type="SMART" id="SM00387">
    <property type="entry name" value="HATPase_c"/>
    <property type="match status" value="1"/>
</dbReference>
<evidence type="ECO:0000256" key="3">
    <source>
        <dbReference type="ARBA" id="ARBA00022553"/>
    </source>
</evidence>
<dbReference type="PROSITE" id="PS50109">
    <property type="entry name" value="HIS_KIN"/>
    <property type="match status" value="1"/>
</dbReference>
<proteinExistence type="predicted"/>
<dbReference type="InterPro" id="IPR004358">
    <property type="entry name" value="Sig_transdc_His_kin-like_C"/>
</dbReference>
<dbReference type="Gene3D" id="3.40.50.2300">
    <property type="match status" value="1"/>
</dbReference>
<feature type="transmembrane region" description="Helical" evidence="7">
    <location>
        <begin position="69"/>
        <end position="87"/>
    </location>
</feature>
<evidence type="ECO:0000259" key="8">
    <source>
        <dbReference type="PROSITE" id="PS50109"/>
    </source>
</evidence>
<evidence type="ECO:0000256" key="7">
    <source>
        <dbReference type="SAM" id="Phobius"/>
    </source>
</evidence>
<reference evidence="10 11" key="1">
    <citation type="submission" date="2007-10" db="EMBL/GenBank/DDBJ databases">
        <title>Complete sequence of Shewanella pealeana ATCC 700345.</title>
        <authorList>
            <consortium name="US DOE Joint Genome Institute"/>
            <person name="Copeland A."/>
            <person name="Lucas S."/>
            <person name="Lapidus A."/>
            <person name="Barry K."/>
            <person name="Glavina del Rio T."/>
            <person name="Dalin E."/>
            <person name="Tice H."/>
            <person name="Pitluck S."/>
            <person name="Chertkov O."/>
            <person name="Brettin T."/>
            <person name="Bruce D."/>
            <person name="Detter J.C."/>
            <person name="Han C."/>
            <person name="Schmutz J."/>
            <person name="Larimer F."/>
            <person name="Land M."/>
            <person name="Hauser L."/>
            <person name="Kyrpides N."/>
            <person name="Kim E."/>
            <person name="Zhao J.-S.Z."/>
            <person name="Manno D."/>
            <person name="Hawari J."/>
            <person name="Richardson P."/>
        </authorList>
    </citation>
    <scope>NUCLEOTIDE SEQUENCE [LARGE SCALE GENOMIC DNA]</scope>
    <source>
        <strain evidence="11">ATCC 700345 / ANG-SQ1</strain>
    </source>
</reference>
<keyword evidence="7" id="KW-0812">Transmembrane</keyword>
<dbReference type="SMART" id="SM00448">
    <property type="entry name" value="REC"/>
    <property type="match status" value="1"/>
</dbReference>
<keyword evidence="3 6" id="KW-0597">Phosphoprotein</keyword>
<dbReference type="SUPFAM" id="SSF52172">
    <property type="entry name" value="CheY-like"/>
    <property type="match status" value="1"/>
</dbReference>
<evidence type="ECO:0000256" key="1">
    <source>
        <dbReference type="ARBA" id="ARBA00000085"/>
    </source>
</evidence>
<dbReference type="RefSeq" id="WP_012154431.1">
    <property type="nucleotide sequence ID" value="NC_009901.1"/>
</dbReference>
<feature type="domain" description="Histidine kinase" evidence="8">
    <location>
        <begin position="226"/>
        <end position="442"/>
    </location>
</feature>
<dbReference type="CDD" id="cd16922">
    <property type="entry name" value="HATPase_EvgS-ArcB-TorS-like"/>
    <property type="match status" value="1"/>
</dbReference>
<dbReference type="STRING" id="398579.Spea_1177"/>
<dbReference type="GO" id="GO:0000155">
    <property type="term" value="F:phosphorelay sensor kinase activity"/>
    <property type="evidence" value="ECO:0007669"/>
    <property type="project" value="InterPro"/>
</dbReference>
<evidence type="ECO:0000256" key="6">
    <source>
        <dbReference type="PROSITE-ProRule" id="PRU00169"/>
    </source>
</evidence>
<dbReference type="InterPro" id="IPR036890">
    <property type="entry name" value="HATPase_C_sf"/>
</dbReference>
<organism evidence="10 11">
    <name type="scientific">Shewanella pealeana (strain ATCC 700345 / ANG-SQ1)</name>
    <dbReference type="NCBI Taxonomy" id="398579"/>
    <lineage>
        <taxon>Bacteria</taxon>
        <taxon>Pseudomonadati</taxon>
        <taxon>Pseudomonadota</taxon>
        <taxon>Gammaproteobacteria</taxon>
        <taxon>Alteromonadales</taxon>
        <taxon>Shewanellaceae</taxon>
        <taxon>Shewanella</taxon>
    </lineage>
</organism>
<dbReference type="InterPro" id="IPR011006">
    <property type="entry name" value="CheY-like_superfamily"/>
</dbReference>
<dbReference type="Proteomes" id="UP000002608">
    <property type="component" value="Chromosome"/>
</dbReference>
<evidence type="ECO:0000256" key="2">
    <source>
        <dbReference type="ARBA" id="ARBA00012438"/>
    </source>
</evidence>
<dbReference type="InterPro" id="IPR036097">
    <property type="entry name" value="HisK_dim/P_sf"/>
</dbReference>
<dbReference type="Gene3D" id="3.30.565.10">
    <property type="entry name" value="Histidine kinase-like ATPase, C-terminal domain"/>
    <property type="match status" value="1"/>
</dbReference>
<feature type="domain" description="Response regulatory" evidence="9">
    <location>
        <begin position="519"/>
        <end position="637"/>
    </location>
</feature>
<name>A8H1R7_SHEPA</name>
<dbReference type="PANTHER" id="PTHR43047">
    <property type="entry name" value="TWO-COMPONENT HISTIDINE PROTEIN KINASE"/>
    <property type="match status" value="1"/>
</dbReference>
<dbReference type="GO" id="GO:0005886">
    <property type="term" value="C:plasma membrane"/>
    <property type="evidence" value="ECO:0007669"/>
    <property type="project" value="TreeGrafter"/>
</dbReference>
<keyword evidence="11" id="KW-1185">Reference proteome</keyword>
<evidence type="ECO:0000313" key="11">
    <source>
        <dbReference type="Proteomes" id="UP000002608"/>
    </source>
</evidence>
<keyword evidence="7" id="KW-1133">Transmembrane helix</keyword>
<dbReference type="GO" id="GO:0009927">
    <property type="term" value="F:histidine phosphotransfer kinase activity"/>
    <property type="evidence" value="ECO:0007669"/>
    <property type="project" value="TreeGrafter"/>
</dbReference>
<dbReference type="KEGG" id="spl:Spea_1177"/>
<dbReference type="eggNOG" id="COG2205">
    <property type="taxonomic scope" value="Bacteria"/>
</dbReference>
<dbReference type="Pfam" id="PF00072">
    <property type="entry name" value="Response_reg"/>
    <property type="match status" value="1"/>
</dbReference>
<sequence>MTAQQMAKPVVFLLLFTGLSSSLLAHSFELKPQEQLQPKTLVTAPTVTAGQESIALTSQLKYDETLSRFFQLILFTLISLVLALNFLRSKKRKVFLSQALASGQASHDQMQWLMAVLDNFPGMVLISDANGKPMLANKAYNTCVQSGSATNPDSIISVGNSQSDEYAIADKYYRISREVIRHNDGHEYHITVFADFTELKQRKQELKLSQQQAVDALKARESFLGIISHELRTPLAAMIGLMELLKPELKSTQNQELMKNAQASAERLKALVNDILDFSKMEADQLLLDIYQGNIFDELGSMLRTLEAGARVKGLEFIVDWQPTRLCHAKLDWLRLSQLVNNLVSNAIKFTQQGLVKVSVSNTEQQLYLSIEDSGCGMTSAQLLTLFQPFVQGDPSINRNYGGSGLGMSIVEHLVQLMGGEIKVQSQHGQGTQVCVSLPAVFHPLTQAIVPDVQTQNDKLTGWLMQWGVNLHQQGACGLPLDEFNLSSNIYPDLLLNALCLPNELEQHNTPTNLKYAGKVLVADDDPINRFLFQKQLKKLGLEVVTVNDGLEALDYLTHHLGAITLLITDCHMPNLNGYDLVRKLRAKSEFKALPIIGCTAEDSRLVAEKAQCVGMDELIYKPYSFYTLSTLLGRYCRLQPTDAGQDKLDWLNEYEIEEQLEFSAVVRDSLIADKAQLVEQAIPLAAICHRIKGAANALNLHELASLAYACETVSAANASLATKRLVDEIDCIITAINNWLSKQYL</sequence>
<keyword evidence="5 10" id="KW-0418">Kinase</keyword>
<dbReference type="Pfam" id="PF02518">
    <property type="entry name" value="HATPase_c"/>
    <property type="match status" value="1"/>
</dbReference>
<dbReference type="CDD" id="cd17546">
    <property type="entry name" value="REC_hyHK_CKI1_RcsC-like"/>
    <property type="match status" value="1"/>
</dbReference>
<dbReference type="SUPFAM" id="SSF55874">
    <property type="entry name" value="ATPase domain of HSP90 chaperone/DNA topoisomerase II/histidine kinase"/>
    <property type="match status" value="1"/>
</dbReference>
<keyword evidence="4" id="KW-0808">Transferase</keyword>
<dbReference type="PANTHER" id="PTHR43047:SF72">
    <property type="entry name" value="OSMOSENSING HISTIDINE PROTEIN KINASE SLN1"/>
    <property type="match status" value="1"/>
</dbReference>
<protein>
    <recommendedName>
        <fullName evidence="2">histidine kinase</fullName>
        <ecNumber evidence="2">2.7.13.3</ecNumber>
    </recommendedName>
</protein>
<dbReference type="CDD" id="cd00082">
    <property type="entry name" value="HisKA"/>
    <property type="match status" value="1"/>
</dbReference>
<dbReference type="InterPro" id="IPR003594">
    <property type="entry name" value="HATPase_dom"/>
</dbReference>
<dbReference type="PROSITE" id="PS50110">
    <property type="entry name" value="RESPONSE_REGULATORY"/>
    <property type="match status" value="1"/>
</dbReference>
<dbReference type="EMBL" id="CP000851">
    <property type="protein sequence ID" value="ABV86504.1"/>
    <property type="molecule type" value="Genomic_DNA"/>
</dbReference>
<dbReference type="eggNOG" id="COG0784">
    <property type="taxonomic scope" value="Bacteria"/>
</dbReference>
<evidence type="ECO:0000256" key="5">
    <source>
        <dbReference type="ARBA" id="ARBA00022777"/>
    </source>
</evidence>
<accession>A8H1R7</accession>
<evidence type="ECO:0000313" key="10">
    <source>
        <dbReference type="EMBL" id="ABV86504.1"/>
    </source>
</evidence>
<dbReference type="OrthoDB" id="9810730at2"/>
<gene>
    <name evidence="10" type="ordered locus">Spea_1177</name>
</gene>
<evidence type="ECO:0000259" key="9">
    <source>
        <dbReference type="PROSITE" id="PS50110"/>
    </source>
</evidence>
<dbReference type="SUPFAM" id="SSF47384">
    <property type="entry name" value="Homodimeric domain of signal transducing histidine kinase"/>
    <property type="match status" value="1"/>
</dbReference>
<dbReference type="EC" id="2.7.13.3" evidence="2"/>
<feature type="modified residue" description="4-aspartylphosphate" evidence="6">
    <location>
        <position position="570"/>
    </location>
</feature>
<dbReference type="InterPro" id="IPR005467">
    <property type="entry name" value="His_kinase_dom"/>
</dbReference>
<dbReference type="Gene3D" id="1.10.287.130">
    <property type="match status" value="1"/>
</dbReference>
<dbReference type="InterPro" id="IPR036641">
    <property type="entry name" value="HPT_dom_sf"/>
</dbReference>
<dbReference type="Pfam" id="PF00512">
    <property type="entry name" value="HisKA"/>
    <property type="match status" value="1"/>
</dbReference>
<dbReference type="AlphaFoldDB" id="A8H1R7"/>
<dbReference type="HOGENOM" id="CLU_000445_37_4_6"/>
<dbReference type="InterPro" id="IPR003661">
    <property type="entry name" value="HisK_dim/P_dom"/>
</dbReference>
<dbReference type="InterPro" id="IPR001789">
    <property type="entry name" value="Sig_transdc_resp-reg_receiver"/>
</dbReference>
<dbReference type="PRINTS" id="PR00344">
    <property type="entry name" value="BCTRLSENSOR"/>
</dbReference>
<dbReference type="SUPFAM" id="SSF47226">
    <property type="entry name" value="Histidine-containing phosphotransfer domain, HPT domain"/>
    <property type="match status" value="1"/>
</dbReference>
<evidence type="ECO:0000256" key="4">
    <source>
        <dbReference type="ARBA" id="ARBA00022679"/>
    </source>
</evidence>
<comment type="catalytic activity">
    <reaction evidence="1">
        <text>ATP + protein L-histidine = ADP + protein N-phospho-L-histidine.</text>
        <dbReference type="EC" id="2.7.13.3"/>
    </reaction>
</comment>